<accession>A0A1C3N4N9</accession>
<reference evidence="2" key="1">
    <citation type="submission" date="2016-06" db="EMBL/GenBank/DDBJ databases">
        <authorList>
            <person name="Varghese N."/>
        </authorList>
    </citation>
    <scope>NUCLEOTIDE SEQUENCE [LARGE SCALE GENOMIC DNA]</scope>
    <source>
        <strain evidence="2">DSM 45344</strain>
    </source>
</reference>
<name>A0A1C3N4N9_9ACTN</name>
<proteinExistence type="predicted"/>
<sequence length="57" mass="5861">MSTYLPAVRPACCICDPARCAADDTGEYCNDKSCGSCLHGCPAPAGECCDASAEVTR</sequence>
<dbReference type="OrthoDB" id="3402796at2"/>
<dbReference type="EMBL" id="LT598496">
    <property type="protein sequence ID" value="SBV27533.1"/>
    <property type="molecule type" value="Genomic_DNA"/>
</dbReference>
<dbReference type="RefSeq" id="WP_157741619.1">
    <property type="nucleotide sequence ID" value="NZ_JBHRWG010000004.1"/>
</dbReference>
<keyword evidence="2" id="KW-1185">Reference proteome</keyword>
<dbReference type="AlphaFoldDB" id="A0A1C3N4N9"/>
<evidence type="ECO:0000313" key="1">
    <source>
        <dbReference type="EMBL" id="SBV27533.1"/>
    </source>
</evidence>
<dbReference type="STRING" id="307121.GA0070620_3057"/>
<evidence type="ECO:0000313" key="2">
    <source>
        <dbReference type="Proteomes" id="UP000199393"/>
    </source>
</evidence>
<gene>
    <name evidence="1" type="ORF">GA0070620_3057</name>
</gene>
<protein>
    <submittedName>
        <fullName evidence="1">Uncharacterized protein</fullName>
    </submittedName>
</protein>
<dbReference type="Proteomes" id="UP000199393">
    <property type="component" value="Chromosome I"/>
</dbReference>
<organism evidence="1 2">
    <name type="scientific">Micromonospora krabiensis</name>
    <dbReference type="NCBI Taxonomy" id="307121"/>
    <lineage>
        <taxon>Bacteria</taxon>
        <taxon>Bacillati</taxon>
        <taxon>Actinomycetota</taxon>
        <taxon>Actinomycetes</taxon>
        <taxon>Micromonosporales</taxon>
        <taxon>Micromonosporaceae</taxon>
        <taxon>Micromonospora</taxon>
    </lineage>
</organism>